<evidence type="ECO:0000313" key="1">
    <source>
        <dbReference type="EMBL" id="QTR54660.1"/>
    </source>
</evidence>
<dbReference type="AlphaFoldDB" id="A0A975FCW4"/>
<organism evidence="1 2">
    <name type="scientific">Thiothrix unzii</name>
    <dbReference type="NCBI Taxonomy" id="111769"/>
    <lineage>
        <taxon>Bacteria</taxon>
        <taxon>Pseudomonadati</taxon>
        <taxon>Pseudomonadota</taxon>
        <taxon>Gammaproteobacteria</taxon>
        <taxon>Thiotrichales</taxon>
        <taxon>Thiotrichaceae</taxon>
        <taxon>Thiothrix</taxon>
    </lineage>
</organism>
<sequence>MDGLVDLDGIVPLTPPAPVVTSTLPAPVRTLGINVNPAADPYRGVLAACPQGEAAKTQADWYMPGYQHIGQRLCDGQWVTCGNSYPCAAPTPKDGSAVTTEYGYDAGSGQGTGAESSYYHYYAPKH</sequence>
<dbReference type="RefSeq" id="WP_210220136.1">
    <property type="nucleotide sequence ID" value="NZ_CP072793.1"/>
</dbReference>
<gene>
    <name evidence="1" type="ORF">J9260_06110</name>
</gene>
<reference evidence="1" key="1">
    <citation type="submission" date="2021-04" db="EMBL/GenBank/DDBJ databases">
        <title>Genomics, taxonomy and metabolism of representatives of sulfur bacteria of the genus Thiothrix: Thiothrix fructosivorans QT, Thiothrix unzii A1T and three new species, Thiothrix subterranea sp. nov., Thiothrix litoralis sp. nov. and 'Candidatus Thiothrix anitrata' sp. nov.</title>
        <authorList>
            <person name="Ravin N.V."/>
            <person name="Smolyakov D."/>
            <person name="Rudenko T.S."/>
            <person name="Mardanov A.V."/>
            <person name="Beletsky A.V."/>
            <person name="Markov N.D."/>
            <person name="Fomenkov A.I."/>
            <person name="Roberts R.J."/>
            <person name="Karnachuk O.V."/>
            <person name="Novikov A."/>
            <person name="Grabovich M.Y."/>
        </authorList>
    </citation>
    <scope>NUCLEOTIDE SEQUENCE</scope>
    <source>
        <strain evidence="1">A1</strain>
    </source>
</reference>
<protein>
    <submittedName>
        <fullName evidence="1">Uncharacterized protein</fullName>
    </submittedName>
</protein>
<accession>A0A975FCW4</accession>
<dbReference type="EMBL" id="CP072793">
    <property type="protein sequence ID" value="QTR54660.1"/>
    <property type="molecule type" value="Genomic_DNA"/>
</dbReference>
<proteinExistence type="predicted"/>
<name>A0A975FCW4_9GAMM</name>
<evidence type="ECO:0000313" key="2">
    <source>
        <dbReference type="Proteomes" id="UP000672009"/>
    </source>
</evidence>
<dbReference type="KEGG" id="tun:J9260_06110"/>
<dbReference type="Proteomes" id="UP000672009">
    <property type="component" value="Chromosome"/>
</dbReference>
<keyword evidence="2" id="KW-1185">Reference proteome</keyword>